<comment type="caution">
    <text evidence="2">The sequence shown here is derived from an EMBL/GenBank/DDBJ whole genome shotgun (WGS) entry which is preliminary data.</text>
</comment>
<sequence length="130" mass="14624">MVCDTAEYRVVLLSLATCAWASALLSLDEDWQGCAVVGSFGAALYVLQHFFCYRVLAVRAMAVKNIMPGWYVILLNLVWYLIYSFIGISILTIVAFSGKLMYAEEFCIVRLHNTLPIHREVTHSAFVNVP</sequence>
<feature type="transmembrane region" description="Helical" evidence="1">
    <location>
        <begin position="36"/>
        <end position="57"/>
    </location>
</feature>
<keyword evidence="1" id="KW-1133">Transmembrane helix</keyword>
<organism evidence="2 3">
    <name type="scientific">Hondaea fermentalgiana</name>
    <dbReference type="NCBI Taxonomy" id="2315210"/>
    <lineage>
        <taxon>Eukaryota</taxon>
        <taxon>Sar</taxon>
        <taxon>Stramenopiles</taxon>
        <taxon>Bigyra</taxon>
        <taxon>Labyrinthulomycetes</taxon>
        <taxon>Thraustochytrida</taxon>
        <taxon>Thraustochytriidae</taxon>
        <taxon>Hondaea</taxon>
    </lineage>
</organism>
<proteinExistence type="predicted"/>
<feature type="transmembrane region" description="Helical" evidence="1">
    <location>
        <begin position="69"/>
        <end position="96"/>
    </location>
</feature>
<dbReference type="EMBL" id="BEYU01000013">
    <property type="protein sequence ID" value="GBG25597.1"/>
    <property type="molecule type" value="Genomic_DNA"/>
</dbReference>
<keyword evidence="3" id="KW-1185">Reference proteome</keyword>
<name>A0A2R5G3I1_9STRA</name>
<protein>
    <submittedName>
        <fullName evidence="2">Uncharacterized protein</fullName>
    </submittedName>
</protein>
<gene>
    <name evidence="2" type="ORF">FCC1311_018162</name>
</gene>
<keyword evidence="1" id="KW-0472">Membrane</keyword>
<dbReference type="InParanoid" id="A0A2R5G3I1"/>
<evidence type="ECO:0000313" key="3">
    <source>
        <dbReference type="Proteomes" id="UP000241890"/>
    </source>
</evidence>
<accession>A0A2R5G3I1</accession>
<dbReference type="AlphaFoldDB" id="A0A2R5G3I1"/>
<keyword evidence="1" id="KW-0812">Transmembrane</keyword>
<dbReference type="Proteomes" id="UP000241890">
    <property type="component" value="Unassembled WGS sequence"/>
</dbReference>
<evidence type="ECO:0000313" key="2">
    <source>
        <dbReference type="EMBL" id="GBG25597.1"/>
    </source>
</evidence>
<reference evidence="2 3" key="1">
    <citation type="submission" date="2017-12" db="EMBL/GenBank/DDBJ databases">
        <title>Sequencing, de novo assembly and annotation of complete genome of a new Thraustochytrid species, strain FCC1311.</title>
        <authorList>
            <person name="Sedici K."/>
            <person name="Godart F."/>
            <person name="Aiese Cigliano R."/>
            <person name="Sanseverino W."/>
            <person name="Barakat M."/>
            <person name="Ortet P."/>
            <person name="Marechal E."/>
            <person name="Cagnac O."/>
            <person name="Amato A."/>
        </authorList>
    </citation>
    <scope>NUCLEOTIDE SEQUENCE [LARGE SCALE GENOMIC DNA]</scope>
</reference>
<evidence type="ECO:0000256" key="1">
    <source>
        <dbReference type="SAM" id="Phobius"/>
    </source>
</evidence>